<organism evidence="1 2">
    <name type="scientific">Ascobolus immersus RN42</name>
    <dbReference type="NCBI Taxonomy" id="1160509"/>
    <lineage>
        <taxon>Eukaryota</taxon>
        <taxon>Fungi</taxon>
        <taxon>Dikarya</taxon>
        <taxon>Ascomycota</taxon>
        <taxon>Pezizomycotina</taxon>
        <taxon>Pezizomycetes</taxon>
        <taxon>Pezizales</taxon>
        <taxon>Ascobolaceae</taxon>
        <taxon>Ascobolus</taxon>
    </lineage>
</organism>
<protein>
    <submittedName>
        <fullName evidence="1">Uncharacterized protein</fullName>
    </submittedName>
</protein>
<keyword evidence="2" id="KW-1185">Reference proteome</keyword>
<dbReference type="AlphaFoldDB" id="A0A3N4HS30"/>
<accession>A0A3N4HS30</accession>
<evidence type="ECO:0000313" key="1">
    <source>
        <dbReference type="EMBL" id="RPA76655.1"/>
    </source>
</evidence>
<proteinExistence type="predicted"/>
<gene>
    <name evidence="1" type="ORF">BJ508DRAFT_181767</name>
</gene>
<sequence length="254" mass="29135">MSAYWSSSSAIVTKCTAGRQFWPSPYTAIFSMSFQSARESYGDLPLGSTLREALTYPLEWSELPRIIHLALEDYILFYMNLLAPSLRNFVEDVSEGSLVDKHASYLQTALVHNYFLILKDIYIGIRPSVLERRQASGLLRANQVRLVALVIKMAIDVTRRFVEEASEHRLGHTNGGGWRTNMCCTRAWHPYVVLQEDIRGTLQFFLDNRFRSERLVLLLVGYLSDPDINVEVVERLAAAERQNRKTPRNYSLRA</sequence>
<name>A0A3N4HS30_ASCIM</name>
<dbReference type="EMBL" id="ML119740">
    <property type="protein sequence ID" value="RPA76655.1"/>
    <property type="molecule type" value="Genomic_DNA"/>
</dbReference>
<evidence type="ECO:0000313" key="2">
    <source>
        <dbReference type="Proteomes" id="UP000275078"/>
    </source>
</evidence>
<reference evidence="1 2" key="1">
    <citation type="journal article" date="2018" name="Nat. Ecol. Evol.">
        <title>Pezizomycetes genomes reveal the molecular basis of ectomycorrhizal truffle lifestyle.</title>
        <authorList>
            <person name="Murat C."/>
            <person name="Payen T."/>
            <person name="Noel B."/>
            <person name="Kuo A."/>
            <person name="Morin E."/>
            <person name="Chen J."/>
            <person name="Kohler A."/>
            <person name="Krizsan K."/>
            <person name="Balestrini R."/>
            <person name="Da Silva C."/>
            <person name="Montanini B."/>
            <person name="Hainaut M."/>
            <person name="Levati E."/>
            <person name="Barry K.W."/>
            <person name="Belfiori B."/>
            <person name="Cichocki N."/>
            <person name="Clum A."/>
            <person name="Dockter R.B."/>
            <person name="Fauchery L."/>
            <person name="Guy J."/>
            <person name="Iotti M."/>
            <person name="Le Tacon F."/>
            <person name="Lindquist E.A."/>
            <person name="Lipzen A."/>
            <person name="Malagnac F."/>
            <person name="Mello A."/>
            <person name="Molinier V."/>
            <person name="Miyauchi S."/>
            <person name="Poulain J."/>
            <person name="Riccioni C."/>
            <person name="Rubini A."/>
            <person name="Sitrit Y."/>
            <person name="Splivallo R."/>
            <person name="Traeger S."/>
            <person name="Wang M."/>
            <person name="Zifcakova L."/>
            <person name="Wipf D."/>
            <person name="Zambonelli A."/>
            <person name="Paolocci F."/>
            <person name="Nowrousian M."/>
            <person name="Ottonello S."/>
            <person name="Baldrian P."/>
            <person name="Spatafora J.W."/>
            <person name="Henrissat B."/>
            <person name="Nagy L.G."/>
            <person name="Aury J.M."/>
            <person name="Wincker P."/>
            <person name="Grigoriev I.V."/>
            <person name="Bonfante P."/>
            <person name="Martin F.M."/>
        </authorList>
    </citation>
    <scope>NUCLEOTIDE SEQUENCE [LARGE SCALE GENOMIC DNA]</scope>
    <source>
        <strain evidence="1 2">RN42</strain>
    </source>
</reference>
<dbReference type="Proteomes" id="UP000275078">
    <property type="component" value="Unassembled WGS sequence"/>
</dbReference>